<gene>
    <name evidence="2" type="ORF">SAMN04487989_101256</name>
</gene>
<name>A0A1I4YSF9_9FLAO</name>
<dbReference type="InterPro" id="IPR036513">
    <property type="entry name" value="STAS_dom_sf"/>
</dbReference>
<dbReference type="Pfam" id="PF01740">
    <property type="entry name" value="STAS"/>
    <property type="match status" value="1"/>
</dbReference>
<dbReference type="OrthoDB" id="1163458at2"/>
<dbReference type="InterPro" id="IPR002645">
    <property type="entry name" value="STAS_dom"/>
</dbReference>
<protein>
    <recommendedName>
        <fullName evidence="1">STAS domain-containing protein</fullName>
    </recommendedName>
</protein>
<keyword evidence="3" id="KW-1185">Reference proteome</keyword>
<evidence type="ECO:0000259" key="1">
    <source>
        <dbReference type="PROSITE" id="PS50801"/>
    </source>
</evidence>
<proteinExistence type="predicted"/>
<feature type="domain" description="STAS" evidence="1">
    <location>
        <begin position="12"/>
        <end position="76"/>
    </location>
</feature>
<dbReference type="Gene3D" id="3.30.750.24">
    <property type="entry name" value="STAS domain"/>
    <property type="match status" value="1"/>
</dbReference>
<reference evidence="3" key="1">
    <citation type="submission" date="2016-10" db="EMBL/GenBank/DDBJ databases">
        <authorList>
            <person name="Varghese N."/>
            <person name="Submissions S."/>
        </authorList>
    </citation>
    <scope>NUCLEOTIDE SEQUENCE [LARGE SCALE GENOMIC DNA]</scope>
    <source>
        <strain evidence="3">DSM 23925</strain>
    </source>
</reference>
<evidence type="ECO:0000313" key="3">
    <source>
        <dbReference type="Proteomes" id="UP000198705"/>
    </source>
</evidence>
<dbReference type="AlphaFoldDB" id="A0A1I4YSF9"/>
<sequence>MSLIISHYNNFFNVKGTLDKKSVTEFQNQFENVFEKLQSVTISIEELDSIDKFGVMALAKLHNESLLKKKQLSIVGFGCKDLYDHFKTNDAA</sequence>
<accession>A0A1I4YSF9</accession>
<evidence type="ECO:0000313" key="2">
    <source>
        <dbReference type="EMBL" id="SFN40952.1"/>
    </source>
</evidence>
<dbReference type="STRING" id="649333.SAMN04487989_101256"/>
<organism evidence="2 3">
    <name type="scientific">Bizionia echini</name>
    <dbReference type="NCBI Taxonomy" id="649333"/>
    <lineage>
        <taxon>Bacteria</taxon>
        <taxon>Pseudomonadati</taxon>
        <taxon>Bacteroidota</taxon>
        <taxon>Flavobacteriia</taxon>
        <taxon>Flavobacteriales</taxon>
        <taxon>Flavobacteriaceae</taxon>
        <taxon>Bizionia</taxon>
    </lineage>
</organism>
<dbReference type="EMBL" id="FOVN01000001">
    <property type="protein sequence ID" value="SFN40952.1"/>
    <property type="molecule type" value="Genomic_DNA"/>
</dbReference>
<dbReference type="SUPFAM" id="SSF52091">
    <property type="entry name" value="SpoIIaa-like"/>
    <property type="match status" value="1"/>
</dbReference>
<dbReference type="PROSITE" id="PS50801">
    <property type="entry name" value="STAS"/>
    <property type="match status" value="1"/>
</dbReference>
<dbReference type="RefSeq" id="WP_092205837.1">
    <property type="nucleotide sequence ID" value="NZ_FOVN01000001.1"/>
</dbReference>
<dbReference type="Proteomes" id="UP000198705">
    <property type="component" value="Unassembled WGS sequence"/>
</dbReference>